<name>A0A0A9CSF8_ARUDO</name>
<organism evidence="1">
    <name type="scientific">Arundo donax</name>
    <name type="common">Giant reed</name>
    <name type="synonym">Donax arundinaceus</name>
    <dbReference type="NCBI Taxonomy" id="35708"/>
    <lineage>
        <taxon>Eukaryota</taxon>
        <taxon>Viridiplantae</taxon>
        <taxon>Streptophyta</taxon>
        <taxon>Embryophyta</taxon>
        <taxon>Tracheophyta</taxon>
        <taxon>Spermatophyta</taxon>
        <taxon>Magnoliopsida</taxon>
        <taxon>Liliopsida</taxon>
        <taxon>Poales</taxon>
        <taxon>Poaceae</taxon>
        <taxon>PACMAD clade</taxon>
        <taxon>Arundinoideae</taxon>
        <taxon>Arundineae</taxon>
        <taxon>Arundo</taxon>
    </lineage>
</organism>
<accession>A0A0A9CSF8</accession>
<dbReference type="EMBL" id="GBRH01218636">
    <property type="protein sequence ID" value="JAD79259.1"/>
    <property type="molecule type" value="Transcribed_RNA"/>
</dbReference>
<reference evidence="1" key="1">
    <citation type="submission" date="2014-09" db="EMBL/GenBank/DDBJ databases">
        <authorList>
            <person name="Magalhaes I.L.F."/>
            <person name="Oliveira U."/>
            <person name="Santos F.R."/>
            <person name="Vidigal T.H.D.A."/>
            <person name="Brescovit A.D."/>
            <person name="Santos A.J."/>
        </authorList>
    </citation>
    <scope>NUCLEOTIDE SEQUENCE</scope>
    <source>
        <tissue evidence="1">Shoot tissue taken approximately 20 cm above the soil surface</tissue>
    </source>
</reference>
<reference evidence="1" key="2">
    <citation type="journal article" date="2015" name="Data Brief">
        <title>Shoot transcriptome of the giant reed, Arundo donax.</title>
        <authorList>
            <person name="Barrero R.A."/>
            <person name="Guerrero F.D."/>
            <person name="Moolhuijzen P."/>
            <person name="Goolsby J.A."/>
            <person name="Tidwell J."/>
            <person name="Bellgard S.E."/>
            <person name="Bellgard M.I."/>
        </authorList>
    </citation>
    <scope>NUCLEOTIDE SEQUENCE</scope>
    <source>
        <tissue evidence="1">Shoot tissue taken approximately 20 cm above the soil surface</tissue>
    </source>
</reference>
<evidence type="ECO:0000313" key="1">
    <source>
        <dbReference type="EMBL" id="JAD79259.1"/>
    </source>
</evidence>
<dbReference type="AlphaFoldDB" id="A0A0A9CSF8"/>
<proteinExistence type="predicted"/>
<sequence length="89" mass="10247">MLIIRNIVSVILGTSQTAQDLLFIQVHDFYISVVYCWPCASLLFYKICISCYFSQCQAAILSNIVNSYCCTRKYSIASYTAFYLYCPKH</sequence>
<protein>
    <submittedName>
        <fullName evidence="1">Uncharacterized protein</fullName>
    </submittedName>
</protein>